<proteinExistence type="predicted"/>
<dbReference type="Proteomes" id="UP000199602">
    <property type="component" value="Unassembled WGS sequence"/>
</dbReference>
<evidence type="ECO:0000313" key="2">
    <source>
        <dbReference type="EMBL" id="SDN26598.1"/>
    </source>
</evidence>
<dbReference type="STRING" id="206665.SAMN04488516_101225"/>
<reference evidence="2 3" key="1">
    <citation type="submission" date="2016-10" db="EMBL/GenBank/DDBJ databases">
        <authorList>
            <person name="de Groot N.N."/>
        </authorList>
    </citation>
    <scope>NUCLEOTIDE SEQUENCE [LARGE SCALE GENOMIC DNA]</scope>
    <source>
        <strain evidence="2 3">DSM 15269</strain>
    </source>
</reference>
<organism evidence="2 3">
    <name type="scientific">Desulfonauticus submarinus</name>
    <dbReference type="NCBI Taxonomy" id="206665"/>
    <lineage>
        <taxon>Bacteria</taxon>
        <taxon>Pseudomonadati</taxon>
        <taxon>Thermodesulfobacteriota</taxon>
        <taxon>Desulfovibrionia</taxon>
        <taxon>Desulfovibrionales</taxon>
        <taxon>Desulfonauticaceae</taxon>
        <taxon>Desulfonauticus</taxon>
    </lineage>
</organism>
<dbReference type="EMBL" id="FNIN01000001">
    <property type="protein sequence ID" value="SDN26598.1"/>
    <property type="molecule type" value="Genomic_DNA"/>
</dbReference>
<evidence type="ECO:0000259" key="1">
    <source>
        <dbReference type="Pfam" id="PF26309"/>
    </source>
</evidence>
<dbReference type="OrthoDB" id="9771288at2"/>
<keyword evidence="3" id="KW-1185">Reference proteome</keyword>
<dbReference type="Pfam" id="PF26309">
    <property type="entry name" value="DUF8082"/>
    <property type="match status" value="1"/>
</dbReference>
<dbReference type="RefSeq" id="WP_092062086.1">
    <property type="nucleotide sequence ID" value="NZ_FNIN01000001.1"/>
</dbReference>
<evidence type="ECO:0000313" key="3">
    <source>
        <dbReference type="Proteomes" id="UP000199602"/>
    </source>
</evidence>
<sequence>MQVIDIIYTFYNAKHTGCLVILDKGIEKEGYVYYYKGSIYSAEYGKYIGYDALFYLVSLQNVDYKFYNNKFSKREDFQEDTIVIIEKLREVIMLGLNKKIRLIPEERRVSLSEREWRIIALSQRGVTLEILIKLSGYEKEEVLKIVSGLQDKGVIELVDNLLEYENAKSEGRKYTPKVFWTTLVQELKVYLGPVTKEIILDEIYNLGEKIEKFPISKLPLLVEKLSQEIDSKIDRLNFQKKMLQTIKKM</sequence>
<gene>
    <name evidence="2" type="ORF">SAMN04488516_101225</name>
</gene>
<name>A0A1G9ZZA6_9BACT</name>
<accession>A0A1G9ZZA6</accession>
<protein>
    <recommendedName>
        <fullName evidence="1">DUF8082 domain-containing protein</fullName>
    </recommendedName>
</protein>
<dbReference type="InterPro" id="IPR058395">
    <property type="entry name" value="DUF8082"/>
</dbReference>
<dbReference type="AlphaFoldDB" id="A0A1G9ZZA6"/>
<feature type="domain" description="DUF8082" evidence="1">
    <location>
        <begin position="179"/>
        <end position="247"/>
    </location>
</feature>